<organism evidence="1">
    <name type="scientific">bioreactor metagenome</name>
    <dbReference type="NCBI Taxonomy" id="1076179"/>
    <lineage>
        <taxon>unclassified sequences</taxon>
        <taxon>metagenomes</taxon>
        <taxon>ecological metagenomes</taxon>
    </lineage>
</organism>
<proteinExistence type="predicted"/>
<dbReference type="EMBL" id="VSSQ01040405">
    <property type="protein sequence ID" value="MPM93641.1"/>
    <property type="molecule type" value="Genomic_DNA"/>
</dbReference>
<sequence>MLEGRLQHLLTWLAALTILRPFRIGQNLYPGFAAFFGLISLEVPADEDIPVVQDLPFFVEDDGADAVIQFDLGQFVRNAAYISVIGFV</sequence>
<name>A0A645DWE6_9ZZZZ</name>
<evidence type="ECO:0000313" key="1">
    <source>
        <dbReference type="EMBL" id="MPM93641.1"/>
    </source>
</evidence>
<gene>
    <name evidence="1" type="ORF">SDC9_140781</name>
</gene>
<dbReference type="AlphaFoldDB" id="A0A645DWE6"/>
<protein>
    <submittedName>
        <fullName evidence="1">Uncharacterized protein</fullName>
    </submittedName>
</protein>
<accession>A0A645DWE6</accession>
<comment type="caution">
    <text evidence="1">The sequence shown here is derived from an EMBL/GenBank/DDBJ whole genome shotgun (WGS) entry which is preliminary data.</text>
</comment>
<reference evidence="1" key="1">
    <citation type="submission" date="2019-08" db="EMBL/GenBank/DDBJ databases">
        <authorList>
            <person name="Kucharzyk K."/>
            <person name="Murdoch R.W."/>
            <person name="Higgins S."/>
            <person name="Loffler F."/>
        </authorList>
    </citation>
    <scope>NUCLEOTIDE SEQUENCE</scope>
</reference>